<dbReference type="EMBL" id="BMAV01018270">
    <property type="protein sequence ID" value="GFY70478.1"/>
    <property type="molecule type" value="Genomic_DNA"/>
</dbReference>
<evidence type="ECO:0000313" key="2">
    <source>
        <dbReference type="EMBL" id="GFY70478.1"/>
    </source>
</evidence>
<dbReference type="GO" id="GO:0044547">
    <property type="term" value="F:DNA topoisomerase binding"/>
    <property type="evidence" value="ECO:0007669"/>
    <property type="project" value="TreeGrafter"/>
</dbReference>
<dbReference type="Proteomes" id="UP000886998">
    <property type="component" value="Unassembled WGS sequence"/>
</dbReference>
<dbReference type="GO" id="GO:0003697">
    <property type="term" value="F:single-stranded DNA binding"/>
    <property type="evidence" value="ECO:0007669"/>
    <property type="project" value="TreeGrafter"/>
</dbReference>
<name>A0A8X6YDT8_9ARAC</name>
<dbReference type="InterPro" id="IPR052709">
    <property type="entry name" value="Transposase-MT_Hybrid"/>
</dbReference>
<dbReference type="GO" id="GO:0046975">
    <property type="term" value="F:histone H3K36 methyltransferase activity"/>
    <property type="evidence" value="ECO:0007669"/>
    <property type="project" value="TreeGrafter"/>
</dbReference>
<dbReference type="Gene3D" id="1.10.10.10">
    <property type="entry name" value="Winged helix-like DNA-binding domain superfamily/Winged helix DNA-binding domain"/>
    <property type="match status" value="1"/>
</dbReference>
<organism evidence="2 3">
    <name type="scientific">Trichonephila inaurata madagascariensis</name>
    <dbReference type="NCBI Taxonomy" id="2747483"/>
    <lineage>
        <taxon>Eukaryota</taxon>
        <taxon>Metazoa</taxon>
        <taxon>Ecdysozoa</taxon>
        <taxon>Arthropoda</taxon>
        <taxon>Chelicerata</taxon>
        <taxon>Arachnida</taxon>
        <taxon>Araneae</taxon>
        <taxon>Araneomorphae</taxon>
        <taxon>Entelegynae</taxon>
        <taxon>Araneoidea</taxon>
        <taxon>Nephilidae</taxon>
        <taxon>Trichonephila</taxon>
        <taxon>Trichonephila inaurata</taxon>
    </lineage>
</organism>
<dbReference type="GO" id="GO:0003690">
    <property type="term" value="F:double-stranded DNA binding"/>
    <property type="evidence" value="ECO:0007669"/>
    <property type="project" value="TreeGrafter"/>
</dbReference>
<dbReference type="Gene3D" id="1.10.10.1450">
    <property type="match status" value="1"/>
</dbReference>
<dbReference type="InterPro" id="IPR041426">
    <property type="entry name" value="Mos1_HTH"/>
</dbReference>
<dbReference type="Pfam" id="PF17906">
    <property type="entry name" value="HTH_48"/>
    <property type="match status" value="1"/>
</dbReference>
<dbReference type="InterPro" id="IPR036388">
    <property type="entry name" value="WH-like_DNA-bd_sf"/>
</dbReference>
<dbReference type="GO" id="GO:0015074">
    <property type="term" value="P:DNA integration"/>
    <property type="evidence" value="ECO:0007669"/>
    <property type="project" value="TreeGrafter"/>
</dbReference>
<sequence>MCQAFGGSTVDESTVRHWFQKFRSGDLSLWDKARTGRPQALVGEALQAAIEKDSSQTCGELARQFNTSSKMVRLHLHRLGKTYRLEQVDSSYAVGSP</sequence>
<comment type="caution">
    <text evidence="2">The sequence shown here is derived from an EMBL/GenBank/DDBJ whole genome shotgun (WGS) entry which is preliminary data.</text>
</comment>
<dbReference type="GO" id="GO:0035861">
    <property type="term" value="C:site of double-strand break"/>
    <property type="evidence" value="ECO:0007669"/>
    <property type="project" value="TreeGrafter"/>
</dbReference>
<protein>
    <submittedName>
        <fullName evidence="2">Histone-lysine N-methyltransferase SETMAR</fullName>
    </submittedName>
</protein>
<dbReference type="GO" id="GO:0000014">
    <property type="term" value="F:single-stranded DNA endodeoxyribonuclease activity"/>
    <property type="evidence" value="ECO:0007669"/>
    <property type="project" value="TreeGrafter"/>
</dbReference>
<evidence type="ECO:0000313" key="3">
    <source>
        <dbReference type="Proteomes" id="UP000886998"/>
    </source>
</evidence>
<dbReference type="OrthoDB" id="616263at2759"/>
<dbReference type="GO" id="GO:0031297">
    <property type="term" value="P:replication fork processing"/>
    <property type="evidence" value="ECO:0007669"/>
    <property type="project" value="TreeGrafter"/>
</dbReference>
<evidence type="ECO:0000259" key="1">
    <source>
        <dbReference type="Pfam" id="PF17906"/>
    </source>
</evidence>
<dbReference type="GO" id="GO:0000729">
    <property type="term" value="P:DNA double-strand break processing"/>
    <property type="evidence" value="ECO:0007669"/>
    <property type="project" value="TreeGrafter"/>
</dbReference>
<feature type="domain" description="Mos1 transposase HTH" evidence="1">
    <location>
        <begin position="1"/>
        <end position="26"/>
    </location>
</feature>
<dbReference type="GO" id="GO:0005634">
    <property type="term" value="C:nucleus"/>
    <property type="evidence" value="ECO:0007669"/>
    <property type="project" value="TreeGrafter"/>
</dbReference>
<dbReference type="GO" id="GO:0042800">
    <property type="term" value="F:histone H3K4 methyltransferase activity"/>
    <property type="evidence" value="ECO:0007669"/>
    <property type="project" value="TreeGrafter"/>
</dbReference>
<dbReference type="PANTHER" id="PTHR46060">
    <property type="entry name" value="MARINER MOS1 TRANSPOSASE-LIKE PROTEIN"/>
    <property type="match status" value="1"/>
</dbReference>
<dbReference type="AlphaFoldDB" id="A0A8X6YDT8"/>
<gene>
    <name evidence="2" type="primary">NCL1_24134</name>
    <name evidence="2" type="ORF">TNIN_26561</name>
</gene>
<accession>A0A8X6YDT8</accession>
<proteinExistence type="predicted"/>
<dbReference type="GO" id="GO:0006303">
    <property type="term" value="P:double-strand break repair via nonhomologous end joining"/>
    <property type="evidence" value="ECO:0007669"/>
    <property type="project" value="TreeGrafter"/>
</dbReference>
<reference evidence="2" key="1">
    <citation type="submission" date="2020-08" db="EMBL/GenBank/DDBJ databases">
        <title>Multicomponent nature underlies the extraordinary mechanical properties of spider dragline silk.</title>
        <authorList>
            <person name="Kono N."/>
            <person name="Nakamura H."/>
            <person name="Mori M."/>
            <person name="Yoshida Y."/>
            <person name="Ohtoshi R."/>
            <person name="Malay A.D."/>
            <person name="Moran D.A.P."/>
            <person name="Tomita M."/>
            <person name="Numata K."/>
            <person name="Arakawa K."/>
        </authorList>
    </citation>
    <scope>NUCLEOTIDE SEQUENCE</scope>
</reference>
<dbReference type="GO" id="GO:0044774">
    <property type="term" value="P:mitotic DNA integrity checkpoint signaling"/>
    <property type="evidence" value="ECO:0007669"/>
    <property type="project" value="TreeGrafter"/>
</dbReference>
<keyword evidence="3" id="KW-1185">Reference proteome</keyword>
<dbReference type="GO" id="GO:0000793">
    <property type="term" value="C:condensed chromosome"/>
    <property type="evidence" value="ECO:0007669"/>
    <property type="project" value="TreeGrafter"/>
</dbReference>
<dbReference type="PANTHER" id="PTHR46060:SF2">
    <property type="entry name" value="HISTONE-LYSINE N-METHYLTRANSFERASE SETMAR"/>
    <property type="match status" value="1"/>
</dbReference>